<dbReference type="Pfam" id="PF01411">
    <property type="entry name" value="tRNA-synt_2c"/>
    <property type="match status" value="1"/>
</dbReference>
<dbReference type="STRING" id="28034.BFX07_12075"/>
<feature type="binding site" evidence="13">
    <location>
        <position position="664"/>
    </location>
    <ligand>
        <name>Zn(2+)</name>
        <dbReference type="ChEBI" id="CHEBI:29105"/>
    </ligand>
</feature>
<dbReference type="Pfam" id="PF07973">
    <property type="entry name" value="tRNA_SAD"/>
    <property type="match status" value="1"/>
</dbReference>
<dbReference type="Gene3D" id="3.30.930.10">
    <property type="entry name" value="Bira Bifunctional Protein, Domain 2"/>
    <property type="match status" value="1"/>
</dbReference>
<dbReference type="EC" id="6.1.1.7" evidence="13"/>
<feature type="binding site" evidence="13">
    <location>
        <position position="558"/>
    </location>
    <ligand>
        <name>Zn(2+)</name>
        <dbReference type="ChEBI" id="CHEBI:29105"/>
    </ligand>
</feature>
<evidence type="ECO:0000256" key="6">
    <source>
        <dbReference type="ARBA" id="ARBA00022833"/>
    </source>
</evidence>
<dbReference type="Proteomes" id="UP000192660">
    <property type="component" value="Unassembled WGS sequence"/>
</dbReference>
<dbReference type="InterPro" id="IPR018165">
    <property type="entry name" value="Ala-tRNA-synth_IIc_core"/>
</dbReference>
<dbReference type="GO" id="GO:0016740">
    <property type="term" value="F:transferase activity"/>
    <property type="evidence" value="ECO:0007669"/>
    <property type="project" value="UniProtKB-ARBA"/>
</dbReference>
<keyword evidence="4 13" id="KW-0479">Metal-binding</keyword>
<evidence type="ECO:0000259" key="14">
    <source>
        <dbReference type="PROSITE" id="PS50860"/>
    </source>
</evidence>
<comment type="catalytic activity">
    <reaction evidence="12 13">
        <text>tRNA(Ala) + L-alanine + ATP = L-alanyl-tRNA(Ala) + AMP + diphosphate</text>
        <dbReference type="Rhea" id="RHEA:12540"/>
        <dbReference type="Rhea" id="RHEA-COMP:9657"/>
        <dbReference type="Rhea" id="RHEA-COMP:9923"/>
        <dbReference type="ChEBI" id="CHEBI:30616"/>
        <dbReference type="ChEBI" id="CHEBI:33019"/>
        <dbReference type="ChEBI" id="CHEBI:57972"/>
        <dbReference type="ChEBI" id="CHEBI:78442"/>
        <dbReference type="ChEBI" id="CHEBI:78497"/>
        <dbReference type="ChEBI" id="CHEBI:456215"/>
        <dbReference type="EC" id="6.1.1.7"/>
    </reaction>
</comment>
<dbReference type="PROSITE" id="PS50860">
    <property type="entry name" value="AA_TRNA_LIGASE_II_ALA"/>
    <property type="match status" value="1"/>
</dbReference>
<dbReference type="PANTHER" id="PTHR11777:SF9">
    <property type="entry name" value="ALANINE--TRNA LIGASE, CYTOPLASMIC"/>
    <property type="match status" value="1"/>
</dbReference>
<dbReference type="InterPro" id="IPR003156">
    <property type="entry name" value="DHHA1_dom"/>
</dbReference>
<reference evidence="16" key="1">
    <citation type="submission" date="2017-04" db="EMBL/GenBank/DDBJ databases">
        <authorList>
            <person name="Varghese N."/>
            <person name="Submissions S."/>
        </authorList>
    </citation>
    <scope>NUCLEOTIDE SEQUENCE [LARGE SCALE GENOMIC DNA]</scope>
    <source>
        <strain evidence="16">DSM 9293</strain>
    </source>
</reference>
<dbReference type="CDD" id="cd00673">
    <property type="entry name" value="AlaRS_core"/>
    <property type="match status" value="1"/>
</dbReference>
<feature type="binding site" evidence="13">
    <location>
        <position position="660"/>
    </location>
    <ligand>
        <name>Zn(2+)</name>
        <dbReference type="ChEBI" id="CHEBI:29105"/>
    </ligand>
</feature>
<dbReference type="GO" id="GO:0000049">
    <property type="term" value="F:tRNA binding"/>
    <property type="evidence" value="ECO:0007669"/>
    <property type="project" value="UniProtKB-KW"/>
</dbReference>
<evidence type="ECO:0000256" key="5">
    <source>
        <dbReference type="ARBA" id="ARBA00022741"/>
    </source>
</evidence>
<dbReference type="FunFam" id="3.30.930.10:FF:000004">
    <property type="entry name" value="Alanine--tRNA ligase"/>
    <property type="match status" value="1"/>
</dbReference>
<feature type="domain" description="Alanyl-transfer RNA synthetases family profile" evidence="14">
    <location>
        <begin position="1"/>
        <end position="703"/>
    </location>
</feature>
<evidence type="ECO:0000313" key="15">
    <source>
        <dbReference type="EMBL" id="SMC06086.1"/>
    </source>
</evidence>
<sequence length="872" mass="96749">MRSAEIRQKFLDYFVSQGHHKVPSSPLVPAQDPTLLFTNAGMVQFKDVFLGNESRSYSRAVSVQKCMRAGGKHNDLDQVGKTARHQTFFEMLGNFSFGDYFKRDAIRFAWQFLTEVLGLDPEILWVTVFETDDEAYELWQEVAGVRPERIVWMGEKDNFWSMGDTGPCGPSSEIFVDRGPEYACSDHCGLGLCDCDRIQEIWNLVFMQYNRDENGILTPLPKPSIDTGMGLERIAAYLQGVNSNFDTDLLRPLIRHVEHLSHVNYDPGPGGMPFRVIADHIRAITFLLAEGVSFSNSDRGYVMRRILRRAVRFGLLLGFHRPFLHELVPVVGEIMGDAYPEVLVGESLIQQMILDEEERFRVTLDSGMKVLESKLQSVPEGGVLPGEEAFLLYDTYGFPLDLTVDAAEERGITVDQTGFDAAMKEQRERARRARNRRQDAEQLPHLQPNEFVGYHQLTSHDVPVTHLYIGADSVKRLMTGESGWLFTPKTPFYPEGGGQVADTGIIQGPHGVFKVEDVVKFQGAIWHFGTVIEGSLTAGELVTLSVDKQRREGAMRNHTGTHLLHAALRKILGTGVHQTGSLVAPDRLRFDFSYPSPLTLEQKNAIEDLVNGWILEDIPVQVQEMSKDEAINQGALAFFGDKYGEVVRVITVPSASQELCGGTHCQRTGQIGLFAITEETSVGTGSRRIEAVTGINALETFRVQRQALDQLTAQLHSAPEELADKVKALQDVNKALETELAELKRKERYQRGSQLVAEAQTYNGLKIIVHETDANSLEELREVLDGVKSQVSGAVLAAKHGERASLVVYLGKDLVARGLDARALVKTLARRIDGGGGGRVDLAQAGGKDVRGIPSMLDEARHLLSEKLMAAG</sequence>
<dbReference type="Gene3D" id="2.40.30.130">
    <property type="match status" value="1"/>
</dbReference>
<comment type="domain">
    <text evidence="13">Consists of three domains; the N-terminal catalytic domain, the editing domain and the C-terminal C-Ala domain. The editing domain removes incorrectly charged amino acids, while the C-Ala domain, along with tRNA(Ala), serves as a bridge to cooperatively bring together the editing and aminoacylation centers thus stimulating deacylation of misacylated tRNAs.</text>
</comment>
<dbReference type="FunFam" id="3.30.54.20:FF:000001">
    <property type="entry name" value="Alanine--tRNA ligase"/>
    <property type="match status" value="1"/>
</dbReference>
<dbReference type="SMART" id="SM00863">
    <property type="entry name" value="tRNA_SAD"/>
    <property type="match status" value="1"/>
</dbReference>
<keyword evidence="3 13" id="KW-0436">Ligase</keyword>
<dbReference type="PANTHER" id="PTHR11777">
    <property type="entry name" value="ALANYL-TRNA SYNTHETASE"/>
    <property type="match status" value="1"/>
</dbReference>
<evidence type="ECO:0000256" key="10">
    <source>
        <dbReference type="ARBA" id="ARBA00023146"/>
    </source>
</evidence>
<comment type="cofactor">
    <cofactor evidence="13">
        <name>Zn(2+)</name>
        <dbReference type="ChEBI" id="CHEBI:29105"/>
    </cofactor>
    <text evidence="13">Binds 1 zinc ion per subunit.</text>
</comment>
<dbReference type="InterPro" id="IPR012947">
    <property type="entry name" value="tRNA_SAD"/>
</dbReference>
<accession>A0A1W1WIK2</accession>
<dbReference type="InterPro" id="IPR018163">
    <property type="entry name" value="Thr/Ala-tRNA-synth_IIc_edit"/>
</dbReference>
<dbReference type="GO" id="GO:0002161">
    <property type="term" value="F:aminoacyl-tRNA deacylase activity"/>
    <property type="evidence" value="ECO:0007669"/>
    <property type="project" value="TreeGrafter"/>
</dbReference>
<dbReference type="GO" id="GO:0005524">
    <property type="term" value="F:ATP binding"/>
    <property type="evidence" value="ECO:0007669"/>
    <property type="project" value="UniProtKB-UniRule"/>
</dbReference>
<dbReference type="HAMAP" id="MF_00036_B">
    <property type="entry name" value="Ala_tRNA_synth_B"/>
    <property type="match status" value="1"/>
</dbReference>
<keyword evidence="6 13" id="KW-0862">Zinc</keyword>
<name>A0A1W1WIK2_SULTA</name>
<organism evidence="15 16">
    <name type="scientific">Sulfobacillus thermosulfidooxidans (strain DSM 9293 / VKM B-1269 / AT-1)</name>
    <dbReference type="NCBI Taxonomy" id="929705"/>
    <lineage>
        <taxon>Bacteria</taxon>
        <taxon>Bacillati</taxon>
        <taxon>Bacillota</taxon>
        <taxon>Clostridia</taxon>
        <taxon>Eubacteriales</taxon>
        <taxon>Clostridiales Family XVII. Incertae Sedis</taxon>
        <taxon>Sulfobacillus</taxon>
    </lineage>
</organism>
<keyword evidence="8 13" id="KW-0694">RNA-binding</keyword>
<evidence type="ECO:0000256" key="7">
    <source>
        <dbReference type="ARBA" id="ARBA00022840"/>
    </source>
</evidence>
<evidence type="ECO:0000256" key="8">
    <source>
        <dbReference type="ARBA" id="ARBA00022884"/>
    </source>
</evidence>
<dbReference type="EMBL" id="FWWY01000001">
    <property type="protein sequence ID" value="SMC06086.1"/>
    <property type="molecule type" value="Genomic_DNA"/>
</dbReference>
<comment type="subcellular location">
    <subcellularLocation>
        <location evidence="13">Cytoplasm</location>
    </subcellularLocation>
</comment>
<dbReference type="GO" id="GO:0008270">
    <property type="term" value="F:zinc ion binding"/>
    <property type="evidence" value="ECO:0007669"/>
    <property type="project" value="UniProtKB-UniRule"/>
</dbReference>
<comment type="function">
    <text evidence="11 13">Catalyzes the attachment of alanine to tRNA(Ala) in a two-step reaction: alanine is first activated by ATP to form Ala-AMP and then transferred to the acceptor end of tRNA(Ala). Also edits incorrectly charged Ser-tRNA(Ala) and Gly-tRNA(Ala) via its editing domain.</text>
</comment>
<keyword evidence="10 13" id="KW-0030">Aminoacyl-tRNA synthetase</keyword>
<dbReference type="AlphaFoldDB" id="A0A1W1WIK2"/>
<evidence type="ECO:0000313" key="16">
    <source>
        <dbReference type="Proteomes" id="UP000192660"/>
    </source>
</evidence>
<evidence type="ECO:0000256" key="9">
    <source>
        <dbReference type="ARBA" id="ARBA00022917"/>
    </source>
</evidence>
<evidence type="ECO:0000256" key="1">
    <source>
        <dbReference type="ARBA" id="ARBA00008226"/>
    </source>
</evidence>
<dbReference type="SUPFAM" id="SSF55681">
    <property type="entry name" value="Class II aaRS and biotin synthetases"/>
    <property type="match status" value="1"/>
</dbReference>
<evidence type="ECO:0000256" key="12">
    <source>
        <dbReference type="ARBA" id="ARBA00048300"/>
    </source>
</evidence>
<keyword evidence="7 13" id="KW-0067">ATP-binding</keyword>
<keyword evidence="13" id="KW-0963">Cytoplasm</keyword>
<dbReference type="FunFam" id="3.30.980.10:FF:000004">
    <property type="entry name" value="Alanine--tRNA ligase, cytoplasmic"/>
    <property type="match status" value="1"/>
</dbReference>
<dbReference type="Gene3D" id="3.30.980.10">
    <property type="entry name" value="Threonyl-trna Synthetase, Chain A, domain 2"/>
    <property type="match status" value="1"/>
</dbReference>
<dbReference type="InterPro" id="IPR050058">
    <property type="entry name" value="Ala-tRNA_ligase"/>
</dbReference>
<keyword evidence="2 13" id="KW-0820">tRNA-binding</keyword>
<dbReference type="SUPFAM" id="SSF50447">
    <property type="entry name" value="Translation proteins"/>
    <property type="match status" value="1"/>
</dbReference>
<dbReference type="InterPro" id="IPR018164">
    <property type="entry name" value="Ala-tRNA-synth_IIc_N"/>
</dbReference>
<dbReference type="InterPro" id="IPR045864">
    <property type="entry name" value="aa-tRNA-synth_II/BPL/LPL"/>
</dbReference>
<comment type="similarity">
    <text evidence="1 13">Belongs to the class-II aminoacyl-tRNA synthetase family.</text>
</comment>
<dbReference type="PRINTS" id="PR00980">
    <property type="entry name" value="TRNASYNTHALA"/>
</dbReference>
<gene>
    <name evidence="13" type="primary">alaS</name>
    <name evidence="15" type="ORF">SAMN00768000_2626</name>
</gene>
<dbReference type="GO" id="GO:0005829">
    <property type="term" value="C:cytosol"/>
    <property type="evidence" value="ECO:0007669"/>
    <property type="project" value="TreeGrafter"/>
</dbReference>
<evidence type="ECO:0000256" key="4">
    <source>
        <dbReference type="ARBA" id="ARBA00022723"/>
    </source>
</evidence>
<keyword evidence="5 13" id="KW-0547">Nucleotide-binding</keyword>
<evidence type="ECO:0000256" key="11">
    <source>
        <dbReference type="ARBA" id="ARBA00024779"/>
    </source>
</evidence>
<dbReference type="OrthoDB" id="9803884at2"/>
<dbReference type="NCBIfam" id="TIGR00344">
    <property type="entry name" value="alaS"/>
    <property type="match status" value="1"/>
</dbReference>
<dbReference type="Gene3D" id="3.10.310.40">
    <property type="match status" value="1"/>
</dbReference>
<dbReference type="GO" id="GO:0140096">
    <property type="term" value="F:catalytic activity, acting on a protein"/>
    <property type="evidence" value="ECO:0007669"/>
    <property type="project" value="UniProtKB-ARBA"/>
</dbReference>
<dbReference type="Gene3D" id="3.30.54.20">
    <property type="match status" value="1"/>
</dbReference>
<dbReference type="Pfam" id="PF02272">
    <property type="entry name" value="DHHA1"/>
    <property type="match status" value="1"/>
</dbReference>
<dbReference type="InterPro" id="IPR009000">
    <property type="entry name" value="Transl_B-barrel_sf"/>
</dbReference>
<dbReference type="RefSeq" id="WP_084661670.1">
    <property type="nucleotide sequence ID" value="NZ_FWWY01000001.1"/>
</dbReference>
<proteinExistence type="inferred from homology"/>
<dbReference type="InterPro" id="IPR018162">
    <property type="entry name" value="Ala-tRNA-ligase_IIc_anticod-bd"/>
</dbReference>
<dbReference type="GO" id="GO:0004813">
    <property type="term" value="F:alanine-tRNA ligase activity"/>
    <property type="evidence" value="ECO:0007669"/>
    <property type="project" value="UniProtKB-UniRule"/>
</dbReference>
<evidence type="ECO:0000256" key="2">
    <source>
        <dbReference type="ARBA" id="ARBA00022555"/>
    </source>
</evidence>
<dbReference type="SUPFAM" id="SSF101353">
    <property type="entry name" value="Putative anticodon-binding domain of alanyl-tRNA synthetase (AlaRS)"/>
    <property type="match status" value="1"/>
</dbReference>
<keyword evidence="16" id="KW-1185">Reference proteome</keyword>
<dbReference type="InterPro" id="IPR023033">
    <property type="entry name" value="Ala_tRNA_ligase_euk/bac"/>
</dbReference>
<dbReference type="FunFam" id="3.10.310.40:FF:000001">
    <property type="entry name" value="Alanine--tRNA ligase"/>
    <property type="match status" value="1"/>
</dbReference>
<keyword evidence="9 13" id="KW-0648">Protein biosynthesis</keyword>
<dbReference type="GO" id="GO:0006419">
    <property type="term" value="P:alanyl-tRNA aminoacylation"/>
    <property type="evidence" value="ECO:0007669"/>
    <property type="project" value="UniProtKB-UniRule"/>
</dbReference>
<evidence type="ECO:0000256" key="13">
    <source>
        <dbReference type="HAMAP-Rule" id="MF_00036"/>
    </source>
</evidence>
<dbReference type="SUPFAM" id="SSF55186">
    <property type="entry name" value="ThrRS/AlaRS common domain"/>
    <property type="match status" value="1"/>
</dbReference>
<feature type="binding site" evidence="13">
    <location>
        <position position="562"/>
    </location>
    <ligand>
        <name>Zn(2+)</name>
        <dbReference type="ChEBI" id="CHEBI:29105"/>
    </ligand>
</feature>
<evidence type="ECO:0000256" key="3">
    <source>
        <dbReference type="ARBA" id="ARBA00022598"/>
    </source>
</evidence>
<dbReference type="InterPro" id="IPR002318">
    <property type="entry name" value="Ala-tRNA-lgiase_IIc"/>
</dbReference>
<protein>
    <recommendedName>
        <fullName evidence="13">Alanine--tRNA ligase</fullName>
        <ecNumber evidence="13">6.1.1.7</ecNumber>
    </recommendedName>
    <alternativeName>
        <fullName evidence="13">Alanyl-tRNA synthetase</fullName>
        <shortName evidence="13">AlaRS</shortName>
    </alternativeName>
</protein>